<evidence type="ECO:0000259" key="7">
    <source>
        <dbReference type="PROSITE" id="PS50845"/>
    </source>
</evidence>
<feature type="transmembrane region" description="Helical" evidence="6">
    <location>
        <begin position="72"/>
        <end position="88"/>
    </location>
</feature>
<dbReference type="PROSITE" id="PS50845">
    <property type="entry name" value="RETICULON"/>
    <property type="match status" value="1"/>
</dbReference>
<dbReference type="Proteomes" id="UP001417504">
    <property type="component" value="Unassembled WGS sequence"/>
</dbReference>
<feature type="transmembrane region" description="Helical" evidence="6">
    <location>
        <begin position="94"/>
        <end position="113"/>
    </location>
</feature>
<keyword evidence="9" id="KW-1185">Reference proteome</keyword>
<keyword evidence="3 6" id="KW-0256">Endoplasmic reticulum</keyword>
<dbReference type="InterPro" id="IPR045064">
    <property type="entry name" value="Reticulon-like"/>
</dbReference>
<evidence type="ECO:0000256" key="3">
    <source>
        <dbReference type="ARBA" id="ARBA00022824"/>
    </source>
</evidence>
<evidence type="ECO:0000256" key="2">
    <source>
        <dbReference type="ARBA" id="ARBA00022692"/>
    </source>
</evidence>
<evidence type="ECO:0000313" key="8">
    <source>
        <dbReference type="EMBL" id="KAK9153381.1"/>
    </source>
</evidence>
<comment type="caution">
    <text evidence="8">The sequence shown here is derived from an EMBL/GenBank/DDBJ whole genome shotgun (WGS) entry which is preliminary data.</text>
</comment>
<dbReference type="Pfam" id="PF02453">
    <property type="entry name" value="Reticulon"/>
    <property type="match status" value="1"/>
</dbReference>
<feature type="domain" description="Reticulon" evidence="7">
    <location>
        <begin position="62"/>
        <end position="250"/>
    </location>
</feature>
<reference evidence="8 9" key="1">
    <citation type="submission" date="2024-01" db="EMBL/GenBank/DDBJ databases">
        <title>Genome assemblies of Stephania.</title>
        <authorList>
            <person name="Yang L."/>
        </authorList>
    </citation>
    <scope>NUCLEOTIDE SEQUENCE [LARGE SCALE GENOMIC DNA]</scope>
    <source>
        <strain evidence="8">QJT</strain>
        <tissue evidence="8">Leaf</tissue>
    </source>
</reference>
<name>A0AAP0KIX2_9MAGN</name>
<keyword evidence="2 6" id="KW-0812">Transmembrane</keyword>
<dbReference type="GO" id="GO:0009617">
    <property type="term" value="P:response to bacterium"/>
    <property type="evidence" value="ECO:0007669"/>
    <property type="project" value="InterPro"/>
</dbReference>
<evidence type="ECO:0000256" key="4">
    <source>
        <dbReference type="ARBA" id="ARBA00022989"/>
    </source>
</evidence>
<organism evidence="8 9">
    <name type="scientific">Stephania japonica</name>
    <dbReference type="NCBI Taxonomy" id="461633"/>
    <lineage>
        <taxon>Eukaryota</taxon>
        <taxon>Viridiplantae</taxon>
        <taxon>Streptophyta</taxon>
        <taxon>Embryophyta</taxon>
        <taxon>Tracheophyta</taxon>
        <taxon>Spermatophyta</taxon>
        <taxon>Magnoliopsida</taxon>
        <taxon>Ranunculales</taxon>
        <taxon>Menispermaceae</taxon>
        <taxon>Menispermoideae</taxon>
        <taxon>Cissampelideae</taxon>
        <taxon>Stephania</taxon>
    </lineage>
</organism>
<dbReference type="InterPro" id="IPR003388">
    <property type="entry name" value="Reticulon"/>
</dbReference>
<protein>
    <recommendedName>
        <fullName evidence="6">Reticulon-like protein</fullName>
    </recommendedName>
</protein>
<dbReference type="GO" id="GO:0005789">
    <property type="term" value="C:endoplasmic reticulum membrane"/>
    <property type="evidence" value="ECO:0007669"/>
    <property type="project" value="UniProtKB-SubCell"/>
</dbReference>
<proteinExistence type="predicted"/>
<sequence length="250" mass="28702">MVIDHDNNDDSTSTEPMMDKIHHHDVASSSSDSESEKHISLKKNRLFGRKKPVHTVLGGGKSADIILWRDKQMSASILGGVTVIWLLFEWIGYHLLTFVCHSFILCLAVMFIWSNLSSFIHRSPPKFPEVILPEELFLTIAFSVRDEINRAFVTFREVAAGKDFIKFLKVVIVLWLISVIGSWFNFLTLSYIVLVMLHTVPFLYEKHEDKVDTIAEKALVEINKQYAVLDEKVLQKIPKCSFISKDQKQH</sequence>
<evidence type="ECO:0000256" key="6">
    <source>
        <dbReference type="RuleBase" id="RU363132"/>
    </source>
</evidence>
<evidence type="ECO:0000256" key="5">
    <source>
        <dbReference type="ARBA" id="ARBA00023136"/>
    </source>
</evidence>
<dbReference type="PANTHER" id="PTHR10994">
    <property type="entry name" value="RETICULON"/>
    <property type="match status" value="1"/>
</dbReference>
<evidence type="ECO:0000313" key="9">
    <source>
        <dbReference type="Proteomes" id="UP001417504"/>
    </source>
</evidence>
<evidence type="ECO:0000256" key="1">
    <source>
        <dbReference type="ARBA" id="ARBA00004477"/>
    </source>
</evidence>
<gene>
    <name evidence="8" type="ORF">Sjap_000861</name>
</gene>
<keyword evidence="4 6" id="KW-1133">Transmembrane helix</keyword>
<dbReference type="AlphaFoldDB" id="A0AAP0KIX2"/>
<accession>A0AAP0KIX2</accession>
<dbReference type="PANTHER" id="PTHR10994:SF177">
    <property type="entry name" value="RETICULON-LIKE PROTEIN B15"/>
    <property type="match status" value="1"/>
</dbReference>
<dbReference type="EMBL" id="JBBNAE010000001">
    <property type="protein sequence ID" value="KAK9153381.1"/>
    <property type="molecule type" value="Genomic_DNA"/>
</dbReference>
<comment type="subcellular location">
    <subcellularLocation>
        <location evidence="1 6">Endoplasmic reticulum membrane</location>
        <topology evidence="1 6">Multi-pass membrane protein</topology>
    </subcellularLocation>
</comment>
<keyword evidence="5 6" id="KW-0472">Membrane</keyword>
<feature type="transmembrane region" description="Helical" evidence="6">
    <location>
        <begin position="172"/>
        <end position="197"/>
    </location>
</feature>